<organism evidence="1">
    <name type="scientific">Arion vulgaris</name>
    <dbReference type="NCBI Taxonomy" id="1028688"/>
    <lineage>
        <taxon>Eukaryota</taxon>
        <taxon>Metazoa</taxon>
        <taxon>Spiralia</taxon>
        <taxon>Lophotrochozoa</taxon>
        <taxon>Mollusca</taxon>
        <taxon>Gastropoda</taxon>
        <taxon>Heterobranchia</taxon>
        <taxon>Euthyneura</taxon>
        <taxon>Panpulmonata</taxon>
        <taxon>Eupulmonata</taxon>
        <taxon>Stylommatophora</taxon>
        <taxon>Helicina</taxon>
        <taxon>Arionoidea</taxon>
        <taxon>Arionidae</taxon>
        <taxon>Arion</taxon>
    </lineage>
</organism>
<sequence>MLLLLLRTKHEVNAKFAVSSSSQHSMPSLQSTVQVSSPCQVCSQQSKSAFH</sequence>
<proteinExistence type="predicted"/>
<feature type="non-terminal residue" evidence="1">
    <location>
        <position position="51"/>
    </location>
</feature>
<evidence type="ECO:0000313" key="1">
    <source>
        <dbReference type="EMBL" id="CEK72348.1"/>
    </source>
</evidence>
<dbReference type="EMBL" id="HACG01025483">
    <property type="protein sequence ID" value="CEK72348.1"/>
    <property type="molecule type" value="Transcribed_RNA"/>
</dbReference>
<gene>
    <name evidence="1" type="primary">ORF82018</name>
</gene>
<name>A0A0B6ZUU3_9EUPU</name>
<dbReference type="AlphaFoldDB" id="A0A0B6ZUU3"/>
<accession>A0A0B6ZUU3</accession>
<reference evidence="1" key="1">
    <citation type="submission" date="2014-12" db="EMBL/GenBank/DDBJ databases">
        <title>Insight into the proteome of Arion vulgaris.</title>
        <authorList>
            <person name="Aradska J."/>
            <person name="Bulat T."/>
            <person name="Smidak R."/>
            <person name="Sarate P."/>
            <person name="Gangsoo J."/>
            <person name="Sialana F."/>
            <person name="Bilban M."/>
            <person name="Lubec G."/>
        </authorList>
    </citation>
    <scope>NUCLEOTIDE SEQUENCE</scope>
    <source>
        <tissue evidence="1">Skin</tissue>
    </source>
</reference>
<protein>
    <submittedName>
        <fullName evidence="1">Uncharacterized protein</fullName>
    </submittedName>
</protein>